<comment type="caution">
    <text evidence="2">The sequence shown here is derived from an EMBL/GenBank/DDBJ whole genome shotgun (WGS) entry which is preliminary data.</text>
</comment>
<dbReference type="EMBL" id="CAJOBC010000208">
    <property type="protein sequence ID" value="CAF3554689.1"/>
    <property type="molecule type" value="Genomic_DNA"/>
</dbReference>
<dbReference type="EMBL" id="CAJNOQ010000208">
    <property type="protein sequence ID" value="CAF0772453.1"/>
    <property type="molecule type" value="Genomic_DNA"/>
</dbReference>
<name>A0A813QRS2_9BILA</name>
<sequence>MKWVNNSSTNNFLNGNENVMLETQLPPVVERSQSWLWLIAISVTFGVILLIILVIVLWCVSIKLCGFFKRHRPQQGSPIIESQNKGRYHVINSLDDRDEGEMMNDDDEAANNLNYPLQSSDSLPIFVPNTHHLIPSSNAVFPQTVMQRTYQFTY</sequence>
<organism evidence="2 6">
    <name type="scientific">Didymodactylos carnosus</name>
    <dbReference type="NCBI Taxonomy" id="1234261"/>
    <lineage>
        <taxon>Eukaryota</taxon>
        <taxon>Metazoa</taxon>
        <taxon>Spiralia</taxon>
        <taxon>Gnathifera</taxon>
        <taxon>Rotifera</taxon>
        <taxon>Eurotatoria</taxon>
        <taxon>Bdelloidea</taxon>
        <taxon>Philodinida</taxon>
        <taxon>Philodinidae</taxon>
        <taxon>Didymodactylos</taxon>
    </lineage>
</organism>
<evidence type="ECO:0000313" key="3">
    <source>
        <dbReference type="EMBL" id="CAF1016122.1"/>
    </source>
</evidence>
<evidence type="ECO:0000256" key="1">
    <source>
        <dbReference type="SAM" id="Phobius"/>
    </source>
</evidence>
<accession>A0A813QRS2</accession>
<dbReference type="Proteomes" id="UP000677228">
    <property type="component" value="Unassembled WGS sequence"/>
</dbReference>
<protein>
    <submittedName>
        <fullName evidence="2">Uncharacterized protein</fullName>
    </submittedName>
</protein>
<dbReference type="Proteomes" id="UP000682733">
    <property type="component" value="Unassembled WGS sequence"/>
</dbReference>
<dbReference type="Gene3D" id="1.20.5.930">
    <property type="entry name" value="Bicelle-embedded integrin alpha(iib) transmembrane segment"/>
    <property type="match status" value="1"/>
</dbReference>
<gene>
    <name evidence="2" type="ORF">GPM918_LOCUS2003</name>
    <name evidence="3" type="ORF">OVA965_LOCUS15290</name>
    <name evidence="4" type="ORF">SRO942_LOCUS2003</name>
    <name evidence="5" type="ORF">TMI583_LOCUS15296</name>
</gene>
<dbReference type="Proteomes" id="UP000663829">
    <property type="component" value="Unassembled WGS sequence"/>
</dbReference>
<proteinExistence type="predicted"/>
<dbReference type="OrthoDB" id="10002420at2759"/>
<feature type="transmembrane region" description="Helical" evidence="1">
    <location>
        <begin position="35"/>
        <end position="60"/>
    </location>
</feature>
<keyword evidence="6" id="KW-1185">Reference proteome</keyword>
<dbReference type="AlphaFoldDB" id="A0A813QRS2"/>
<keyword evidence="1" id="KW-0472">Membrane</keyword>
<dbReference type="Proteomes" id="UP000681722">
    <property type="component" value="Unassembled WGS sequence"/>
</dbReference>
<dbReference type="EMBL" id="CAJNOK010006844">
    <property type="protein sequence ID" value="CAF1016122.1"/>
    <property type="molecule type" value="Genomic_DNA"/>
</dbReference>
<dbReference type="Pfam" id="PF00357">
    <property type="entry name" value="Integrin_alpha"/>
    <property type="match status" value="1"/>
</dbReference>
<keyword evidence="1" id="KW-0812">Transmembrane</keyword>
<dbReference type="InterPro" id="IPR018184">
    <property type="entry name" value="Integrin_alpha_C_CS"/>
</dbReference>
<keyword evidence="1" id="KW-1133">Transmembrane helix</keyword>
<evidence type="ECO:0000313" key="2">
    <source>
        <dbReference type="EMBL" id="CAF0772453.1"/>
    </source>
</evidence>
<evidence type="ECO:0000313" key="4">
    <source>
        <dbReference type="EMBL" id="CAF3554689.1"/>
    </source>
</evidence>
<reference evidence="2" key="1">
    <citation type="submission" date="2021-02" db="EMBL/GenBank/DDBJ databases">
        <authorList>
            <person name="Nowell W R."/>
        </authorList>
    </citation>
    <scope>NUCLEOTIDE SEQUENCE</scope>
</reference>
<evidence type="ECO:0000313" key="6">
    <source>
        <dbReference type="Proteomes" id="UP000663829"/>
    </source>
</evidence>
<dbReference type="EMBL" id="CAJOBA010006853">
    <property type="protein sequence ID" value="CAF3785187.1"/>
    <property type="molecule type" value="Genomic_DNA"/>
</dbReference>
<evidence type="ECO:0000313" key="5">
    <source>
        <dbReference type="EMBL" id="CAF3785187.1"/>
    </source>
</evidence>